<dbReference type="SUPFAM" id="SSF49899">
    <property type="entry name" value="Concanavalin A-like lectins/glucanases"/>
    <property type="match status" value="6"/>
</dbReference>
<accession>A0A8R1HJI9</accession>
<proteinExistence type="predicted"/>
<sequence length="1489" mass="168997">MELKTRQSDGLLLYTDDGGTHGNFYSLTVVEGHIQLDFRLGDNSNEFGQRRPVNTIRIEEVRVDDDKWHTLTIFQSWENVKMELDYTLVFKILNQRSFVFGNILKNADVFVGGLPPTSSREQFVCLNDGECYSANDGPRCDCQFSDHDGKNCEQEKNDGELTFGGDEWVGYDVSLNVSAAVRAKTENFTMMFKTVHGTSMLFYAGDEKSFLHIMLQDGALIATSKFDGSDARIIRMFNSFPSQRYDDDSWHTVVLERSLKMMTMIVDGRKDEIRQYAPELDWIVNSYAYLGSIPKTNGAREVNRVSFRGCMKKVRYDVDATRILFVNLADQGYGGSVVKTGGDLSYSCHNPSLRSDVLSFTDTSSHLELPRWNSLSSGSLSFHFRTTAPDGLILYHGVMQHNATDYVAFELIDSHLFLIINLGSGVVRLQTTAMKVSDGEWHHVQLDRLSRTGSVIVDAIKIDFSTPGVSANLIIDDPIFIGNVPNNSIVYPSSVWSIALQRGYTGCIKNIRLNGVSAKIAQQFETSNATGIELGCQLSNELDVCEPNPCQNFGKCSKNLNSFECDCANTNFEGKRCEIEHTAVEVDENEPKVHVLAHTKVSQVEHIQIRFRTTSSAGVLFDTGANGKNDKITVFLNDSLLNLFLQDATSNNTFSWGKSLSDNHWHELQVRRLGQKLLLYLDGFWSHSIYLQNPVSIEIDEVGVAYSVHPSAPPPRDEHFKGFLSKLTFNGNDYLVKSKRSSAHLSKESSRENKGQRNVKTRIASISFTNSTGYIAFSSEKISSLSGNFRVQFKFQTLMRSALLFFTLPKHDYDQSYRLQIVNGRLKYTYRASGQEFHTTSPKLPYRQHVSDMRWHNVLIYQDEKSGDHVLIIDNSTFTLSIDRKSREGSKLSGKLYFGSNPLGLTRPSNRYRGCFSSLRINDHSLDLYEDADSRVNVTRGCSGPMARCLEGVCANQGRCIQLWTSIRCDCSWTAYSGDRCQSPATTVRFDGSPSAIFYEYTPAERPTSSKDFFVFSFRTTQPSGVLIAIECAADQDYFTIFLREGYLHAHYNLGSRDHKVGYYTRIVNDGFLHVIKVSRNEANMTIQVDKLPALRYRPKRASDLVLLNMQTRISIGASFNARHLDERRLLRHRRSTDIFDAYQGEVTGVNVNGLMILDLYENGMVRPFGKKTFTVDVRKSIVRGHEPGAHPKILATQFGCSSSQIYRILKNNRNDDGVVHRQSPGRPRTTSRAIDRNILRACREDPRRTSTDIQGSMTSQYEPVPSRRTIRRRLQVAGLYGRRPVKKPLVNLKNRKARVEWARQHLSWGPREWANHIWSNESKFNLFGTDGIQWIRRPIGSRYAPQYQCPTVKHGGGSVMVWGCFSDTSMGPLKRIVGTMDRYVYEDILENTMRSWARANLGRSWVFQQDNDPKHTSGHVANWFRRRRELERRLKGVRASNANQKFAQLEAAWKNIPMTVVQTHLDSMPRRCQAVIDAKGYPTNQTKY</sequence>
<feature type="domain" description="Laminin G" evidence="6">
    <location>
        <begin position="986"/>
        <end position="1201"/>
    </location>
</feature>
<feature type="disulfide bond" evidence="4">
    <location>
        <begin position="125"/>
        <end position="152"/>
    </location>
</feature>
<dbReference type="Pfam" id="PF02210">
    <property type="entry name" value="Laminin_G_2"/>
    <property type="match status" value="6"/>
</dbReference>
<feature type="disulfide bond" evidence="4">
    <location>
        <begin position="915"/>
        <end position="942"/>
    </location>
</feature>
<evidence type="ECO:0000256" key="3">
    <source>
        <dbReference type="PROSITE-ProRule" id="PRU00076"/>
    </source>
</evidence>
<dbReference type="InterPro" id="IPR036397">
    <property type="entry name" value="RNaseH_sf"/>
</dbReference>
<dbReference type="GO" id="GO:0016020">
    <property type="term" value="C:membrane"/>
    <property type="evidence" value="ECO:0007669"/>
    <property type="project" value="UniProtKB-SubCell"/>
</dbReference>
<dbReference type="GO" id="GO:0015074">
    <property type="term" value="P:DNA integration"/>
    <property type="evidence" value="ECO:0007669"/>
    <property type="project" value="InterPro"/>
</dbReference>
<dbReference type="GO" id="GO:0048786">
    <property type="term" value="C:presynaptic active zone"/>
    <property type="evidence" value="ECO:0007669"/>
    <property type="project" value="EnsemblMetazoa"/>
</dbReference>
<evidence type="ECO:0000256" key="4">
    <source>
        <dbReference type="PROSITE-ProRule" id="PRU00122"/>
    </source>
</evidence>
<keyword evidence="3" id="KW-0245">EGF-like domain</keyword>
<evidence type="ECO:0000256" key="1">
    <source>
        <dbReference type="ARBA" id="ARBA00004123"/>
    </source>
</evidence>
<evidence type="ECO:0000313" key="9">
    <source>
        <dbReference type="Proteomes" id="UP000005237"/>
    </source>
</evidence>
<dbReference type="PANTHER" id="PTHR15036:SF89">
    <property type="entry name" value="NEUREXIN 1, ISOFORM F"/>
    <property type="match status" value="1"/>
</dbReference>
<dbReference type="InterPro" id="IPR002492">
    <property type="entry name" value="Transposase_Tc1-like"/>
</dbReference>
<dbReference type="SMART" id="SM00181">
    <property type="entry name" value="EGF"/>
    <property type="match status" value="2"/>
</dbReference>
<keyword evidence="9" id="KW-1185">Reference proteome</keyword>
<feature type="domain" description="EGF-like" evidence="7">
    <location>
        <begin position="945"/>
        <end position="982"/>
    </location>
</feature>
<dbReference type="InterPro" id="IPR009057">
    <property type="entry name" value="Homeodomain-like_sf"/>
</dbReference>
<evidence type="ECO:0000256" key="2">
    <source>
        <dbReference type="ARBA" id="ARBA00023157"/>
    </source>
</evidence>
<dbReference type="InterPro" id="IPR001791">
    <property type="entry name" value="Laminin_G"/>
</dbReference>
<dbReference type="Proteomes" id="UP000005237">
    <property type="component" value="Unassembled WGS sequence"/>
</dbReference>
<dbReference type="GO" id="GO:0005634">
    <property type="term" value="C:nucleus"/>
    <property type="evidence" value="ECO:0007669"/>
    <property type="project" value="UniProtKB-SubCell"/>
</dbReference>
<feature type="region of interest" description="Disordered" evidence="5">
    <location>
        <begin position="1247"/>
        <end position="1266"/>
    </location>
</feature>
<dbReference type="PROSITE" id="PS50025">
    <property type="entry name" value="LAM_G_DOMAIN"/>
    <property type="match status" value="6"/>
</dbReference>
<dbReference type="PROSITE" id="PS50026">
    <property type="entry name" value="EGF_3"/>
    <property type="match status" value="3"/>
</dbReference>
<dbReference type="Gene3D" id="3.30.420.10">
    <property type="entry name" value="Ribonuclease H-like superfamily/Ribonuclease H"/>
    <property type="match status" value="1"/>
</dbReference>
<dbReference type="CDD" id="cd00110">
    <property type="entry name" value="LamG"/>
    <property type="match status" value="6"/>
</dbReference>
<reference evidence="8" key="2">
    <citation type="submission" date="2022-06" db="UniProtKB">
        <authorList>
            <consortium name="EnsemblMetazoa"/>
        </authorList>
    </citation>
    <scope>IDENTIFICATION</scope>
    <source>
        <strain evidence="8">DF5081</strain>
    </source>
</reference>
<feature type="compositionally biased region" description="Polar residues" evidence="5">
    <location>
        <begin position="1252"/>
        <end position="1262"/>
    </location>
</feature>
<dbReference type="Gene3D" id="2.60.120.200">
    <property type="match status" value="6"/>
</dbReference>
<reference evidence="9" key="1">
    <citation type="submission" date="2010-08" db="EMBL/GenBank/DDBJ databases">
        <authorList>
            <consortium name="Caenorhabditis japonica Sequencing Consortium"/>
            <person name="Wilson R.K."/>
        </authorList>
    </citation>
    <scope>NUCLEOTIDE SEQUENCE [LARGE SCALE GENOMIC DNA]</scope>
    <source>
        <strain evidence="9">DF5081</strain>
    </source>
</reference>
<dbReference type="EnsemblMetazoa" id="CJA03687a.1">
    <property type="protein sequence ID" value="CJA03687a.1"/>
    <property type="gene ID" value="WBGene00122891"/>
</dbReference>
<dbReference type="Pfam" id="PF01498">
    <property type="entry name" value="HTH_Tnp_Tc3_2"/>
    <property type="match status" value="1"/>
</dbReference>
<name>A0A8R1HJI9_CAEJA</name>
<feature type="domain" description="Laminin G" evidence="6">
    <location>
        <begin position="582"/>
        <end position="750"/>
    </location>
</feature>
<evidence type="ECO:0000259" key="7">
    <source>
        <dbReference type="PROSITE" id="PS50026"/>
    </source>
</evidence>
<dbReference type="GO" id="GO:0006313">
    <property type="term" value="P:DNA transposition"/>
    <property type="evidence" value="ECO:0007669"/>
    <property type="project" value="InterPro"/>
</dbReference>
<protein>
    <submittedName>
        <fullName evidence="8">Uncharacterized protein</fullName>
    </submittedName>
</protein>
<evidence type="ECO:0000256" key="5">
    <source>
        <dbReference type="SAM" id="MobiDB-lite"/>
    </source>
</evidence>
<organism evidence="8 9">
    <name type="scientific">Caenorhabditis japonica</name>
    <dbReference type="NCBI Taxonomy" id="281687"/>
    <lineage>
        <taxon>Eukaryota</taxon>
        <taxon>Metazoa</taxon>
        <taxon>Ecdysozoa</taxon>
        <taxon>Nematoda</taxon>
        <taxon>Chromadorea</taxon>
        <taxon>Rhabditida</taxon>
        <taxon>Rhabditina</taxon>
        <taxon>Rhabditomorpha</taxon>
        <taxon>Rhabditoidea</taxon>
        <taxon>Rhabditidae</taxon>
        <taxon>Peloderinae</taxon>
        <taxon>Caenorhabditis</taxon>
    </lineage>
</organism>
<feature type="domain" description="EGF-like" evidence="7">
    <location>
        <begin position="116"/>
        <end position="153"/>
    </location>
</feature>
<dbReference type="InterPro" id="IPR013320">
    <property type="entry name" value="ConA-like_dom_sf"/>
</dbReference>
<comment type="subcellular location">
    <subcellularLocation>
        <location evidence="1">Nucleus</location>
    </subcellularLocation>
</comment>
<feature type="domain" description="Laminin G" evidence="6">
    <location>
        <begin position="158"/>
        <end position="348"/>
    </location>
</feature>
<dbReference type="InterPro" id="IPR000742">
    <property type="entry name" value="EGF"/>
</dbReference>
<dbReference type="GO" id="GO:0003677">
    <property type="term" value="F:DNA binding"/>
    <property type="evidence" value="ECO:0007669"/>
    <property type="project" value="InterPro"/>
</dbReference>
<dbReference type="InterPro" id="IPR050372">
    <property type="entry name" value="Neurexin-related_CASP"/>
</dbReference>
<dbReference type="SMART" id="SM00282">
    <property type="entry name" value="LamG"/>
    <property type="match status" value="6"/>
</dbReference>
<feature type="domain" description="EGF-like" evidence="7">
    <location>
        <begin position="541"/>
        <end position="578"/>
    </location>
</feature>
<feature type="domain" description="Laminin G" evidence="6">
    <location>
        <begin position="356"/>
        <end position="536"/>
    </location>
</feature>
<feature type="domain" description="Laminin G" evidence="6">
    <location>
        <begin position="764"/>
        <end position="942"/>
    </location>
</feature>
<dbReference type="PANTHER" id="PTHR15036">
    <property type="entry name" value="PIKACHURIN-LIKE PROTEIN"/>
    <property type="match status" value="1"/>
</dbReference>
<evidence type="ECO:0000259" key="6">
    <source>
        <dbReference type="PROSITE" id="PS50025"/>
    </source>
</evidence>
<dbReference type="GO" id="GO:1903910">
    <property type="term" value="P:negative regulation of receptor clustering"/>
    <property type="evidence" value="ECO:0007669"/>
    <property type="project" value="EnsemblMetazoa"/>
</dbReference>
<evidence type="ECO:0000313" key="8">
    <source>
        <dbReference type="EnsemblMetazoa" id="CJA03687a.1"/>
    </source>
</evidence>
<dbReference type="CDD" id="cd00054">
    <property type="entry name" value="EGF_CA"/>
    <property type="match status" value="2"/>
</dbReference>
<feature type="domain" description="Laminin G" evidence="6">
    <location>
        <begin position="1"/>
        <end position="152"/>
    </location>
</feature>
<keyword evidence="2 4" id="KW-1015">Disulfide bond</keyword>
<dbReference type="SUPFAM" id="SSF46689">
    <property type="entry name" value="Homeodomain-like"/>
    <property type="match status" value="1"/>
</dbReference>
<comment type="caution">
    <text evidence="3">Lacks conserved residue(s) required for the propagation of feature annotation.</text>
</comment>
<dbReference type="Gene3D" id="2.10.25.10">
    <property type="entry name" value="Laminin"/>
    <property type="match status" value="2"/>
</dbReference>